<dbReference type="HOGENOM" id="CLU_001265_42_1_1"/>
<dbReference type="OMA" id="ISSAVCQ"/>
<accession>G8YPS1</accession>
<feature type="region of interest" description="Disordered" evidence="7">
    <location>
        <begin position="678"/>
        <end position="719"/>
    </location>
</feature>
<feature type="transmembrane region" description="Helical" evidence="8">
    <location>
        <begin position="280"/>
        <end position="306"/>
    </location>
</feature>
<feature type="transmembrane region" description="Helical" evidence="8">
    <location>
        <begin position="318"/>
        <end position="340"/>
    </location>
</feature>
<feature type="compositionally biased region" description="Basic and acidic residues" evidence="7">
    <location>
        <begin position="628"/>
        <end position="639"/>
    </location>
</feature>
<dbReference type="PROSITE" id="PS00216">
    <property type="entry name" value="SUGAR_TRANSPORT_1"/>
    <property type="match status" value="1"/>
</dbReference>
<comment type="subcellular location">
    <subcellularLocation>
        <location evidence="1">Membrane</location>
        <topology evidence="1">Multi-pass membrane protein</topology>
    </subcellularLocation>
</comment>
<evidence type="ECO:0000313" key="10">
    <source>
        <dbReference type="EMBL" id="CCE78656.1"/>
    </source>
</evidence>
<feature type="transmembrane region" description="Helical" evidence="8">
    <location>
        <begin position="414"/>
        <end position="437"/>
    </location>
</feature>
<dbReference type="InterPro" id="IPR003663">
    <property type="entry name" value="Sugar/inositol_transpt"/>
</dbReference>
<evidence type="ECO:0000259" key="9">
    <source>
        <dbReference type="PROSITE" id="PS50850"/>
    </source>
</evidence>
<comment type="similarity">
    <text evidence="2">Belongs to the major facilitator superfamily. Sugar transporter (TC 2.A.1.1) family.</text>
</comment>
<dbReference type="InterPro" id="IPR020846">
    <property type="entry name" value="MFS_dom"/>
</dbReference>
<keyword evidence="11" id="KW-1185">Reference proteome</keyword>
<dbReference type="PROSITE" id="PS00217">
    <property type="entry name" value="SUGAR_TRANSPORT_2"/>
    <property type="match status" value="1"/>
</dbReference>
<dbReference type="InParanoid" id="G8YPS1"/>
<feature type="region of interest" description="Disordered" evidence="7">
    <location>
        <begin position="594"/>
        <end position="665"/>
    </location>
</feature>
<feature type="transmembrane region" description="Helical" evidence="8">
    <location>
        <begin position="20"/>
        <end position="40"/>
    </location>
</feature>
<dbReference type="InterPro" id="IPR005829">
    <property type="entry name" value="Sugar_transporter_CS"/>
</dbReference>
<keyword evidence="5 8" id="KW-1133">Transmembrane helix</keyword>
<evidence type="ECO:0000256" key="7">
    <source>
        <dbReference type="SAM" id="MobiDB-lite"/>
    </source>
</evidence>
<name>G8YPS1_PICSO</name>
<dbReference type="FunCoup" id="G8YPS1">
    <property type="interactions" value="397"/>
</dbReference>
<dbReference type="Gene3D" id="1.20.1250.20">
    <property type="entry name" value="MFS general substrate transporter like domains"/>
    <property type="match status" value="1"/>
</dbReference>
<dbReference type="PRINTS" id="PR00171">
    <property type="entry name" value="SUGRTRNSPORT"/>
</dbReference>
<dbReference type="PANTHER" id="PTHR48022:SF16">
    <property type="entry name" value="HIGH GLUCOSE SENSOR RGT2-RELATED"/>
    <property type="match status" value="1"/>
</dbReference>
<evidence type="ECO:0000313" key="11">
    <source>
        <dbReference type="Proteomes" id="UP000005222"/>
    </source>
</evidence>
<feature type="transmembrane region" description="Helical" evidence="8">
    <location>
        <begin position="127"/>
        <end position="146"/>
    </location>
</feature>
<feature type="domain" description="Major facilitator superfamily (MFS) profile" evidence="9">
    <location>
        <begin position="27"/>
        <end position="473"/>
    </location>
</feature>
<dbReference type="EMBL" id="FO082056">
    <property type="protein sequence ID" value="CCE78656.1"/>
    <property type="molecule type" value="Genomic_DNA"/>
</dbReference>
<dbReference type="Proteomes" id="UP000005222">
    <property type="component" value="Chromosome D"/>
</dbReference>
<organism evidence="10 11">
    <name type="scientific">Pichia sorbitophila (strain ATCC MYA-4447 / BCRC 22081 / CBS 7064 / NBRC 10061 / NRRL Y-12695)</name>
    <name type="common">Hybrid yeast</name>
    <dbReference type="NCBI Taxonomy" id="559304"/>
    <lineage>
        <taxon>Eukaryota</taxon>
        <taxon>Fungi</taxon>
        <taxon>Dikarya</taxon>
        <taxon>Ascomycota</taxon>
        <taxon>Saccharomycotina</taxon>
        <taxon>Pichiomycetes</taxon>
        <taxon>Debaryomycetaceae</taxon>
        <taxon>Millerozyma</taxon>
    </lineage>
</organism>
<feature type="compositionally biased region" description="Low complexity" evidence="7">
    <location>
        <begin position="683"/>
        <end position="710"/>
    </location>
</feature>
<dbReference type="GO" id="GO:0005351">
    <property type="term" value="F:carbohydrate:proton symporter activity"/>
    <property type="evidence" value="ECO:0007669"/>
    <property type="project" value="TreeGrafter"/>
</dbReference>
<keyword evidence="4 8" id="KW-0812">Transmembrane</keyword>
<evidence type="ECO:0000256" key="2">
    <source>
        <dbReference type="ARBA" id="ARBA00010992"/>
    </source>
</evidence>
<dbReference type="CDD" id="cd17356">
    <property type="entry name" value="MFS_HXT"/>
    <property type="match status" value="1"/>
</dbReference>
<keyword evidence="3" id="KW-0813">Transport</keyword>
<feature type="transmembrane region" description="Helical" evidence="8">
    <location>
        <begin position="72"/>
        <end position="92"/>
    </location>
</feature>
<dbReference type="eggNOG" id="KOG0254">
    <property type="taxonomic scope" value="Eukaryota"/>
</dbReference>
<evidence type="ECO:0000256" key="6">
    <source>
        <dbReference type="ARBA" id="ARBA00023136"/>
    </source>
</evidence>
<evidence type="ECO:0000256" key="3">
    <source>
        <dbReference type="ARBA" id="ARBA00022448"/>
    </source>
</evidence>
<reference evidence="10 11" key="1">
    <citation type="journal article" date="2012" name="G3 (Bethesda)">
        <title>Pichia sorbitophila, an interspecies yeast hybrid reveals early steps of genome resolution following polyploidization.</title>
        <authorList>
            <person name="Leh Louis V."/>
            <person name="Despons L."/>
            <person name="Friedrich A."/>
            <person name="Martin T."/>
            <person name="Durrens P."/>
            <person name="Casaregola S."/>
            <person name="Neuveglise C."/>
            <person name="Fairhead C."/>
            <person name="Marck C."/>
            <person name="Cruz J.A."/>
            <person name="Straub M.L."/>
            <person name="Kugler V."/>
            <person name="Sacerdot C."/>
            <person name="Uzunov Z."/>
            <person name="Thierry A."/>
            <person name="Weiss S."/>
            <person name="Bleykasten C."/>
            <person name="De Montigny J."/>
            <person name="Jacques N."/>
            <person name="Jung P."/>
            <person name="Lemaire M."/>
            <person name="Mallet S."/>
            <person name="Morel G."/>
            <person name="Richard G.F."/>
            <person name="Sarkar A."/>
            <person name="Savel G."/>
            <person name="Schacherer J."/>
            <person name="Seret M.L."/>
            <person name="Talla E."/>
            <person name="Samson G."/>
            <person name="Jubin C."/>
            <person name="Poulain J."/>
            <person name="Vacherie B."/>
            <person name="Barbe V."/>
            <person name="Pelletier E."/>
            <person name="Sherman D.J."/>
            <person name="Westhof E."/>
            <person name="Weissenbach J."/>
            <person name="Baret P.V."/>
            <person name="Wincker P."/>
            <person name="Gaillardin C."/>
            <person name="Dujon B."/>
            <person name="Souciet J.L."/>
        </authorList>
    </citation>
    <scope>NUCLEOTIDE SEQUENCE [LARGE SCALE GENOMIC DNA]</scope>
    <source>
        <strain evidence="11">ATCC MYA-4447 / BCRC 22081 / CBS 7064 / NBRC 10061 / NRRL Y-12695</strain>
    </source>
</reference>
<dbReference type="InterPro" id="IPR005828">
    <property type="entry name" value="MFS_sugar_transport-like"/>
</dbReference>
<keyword evidence="6 8" id="KW-0472">Membrane</keyword>
<feature type="transmembrane region" description="Helical" evidence="8">
    <location>
        <begin position="347"/>
        <end position="368"/>
    </location>
</feature>
<feature type="transmembrane region" description="Helical" evidence="8">
    <location>
        <begin position="189"/>
        <end position="211"/>
    </location>
</feature>
<feature type="transmembrane region" description="Helical" evidence="8">
    <location>
        <begin position="449"/>
        <end position="469"/>
    </location>
</feature>
<proteinExistence type="inferred from homology"/>
<feature type="compositionally biased region" description="Polar residues" evidence="7">
    <location>
        <begin position="651"/>
        <end position="661"/>
    </location>
</feature>
<protein>
    <submittedName>
        <fullName evidence="10">Piso0_000682 protein</fullName>
    </submittedName>
</protein>
<dbReference type="InterPro" id="IPR050360">
    <property type="entry name" value="MFS_Sugar_Transporters"/>
</dbReference>
<dbReference type="SUPFAM" id="SSF103473">
    <property type="entry name" value="MFS general substrate transporter"/>
    <property type="match status" value="1"/>
</dbReference>
<dbReference type="GO" id="GO:0016020">
    <property type="term" value="C:membrane"/>
    <property type="evidence" value="ECO:0007669"/>
    <property type="project" value="UniProtKB-SubCell"/>
</dbReference>
<dbReference type="NCBIfam" id="TIGR00879">
    <property type="entry name" value="SP"/>
    <property type="match status" value="1"/>
</dbReference>
<dbReference type="STRING" id="559304.G8YPS1"/>
<dbReference type="AlphaFoldDB" id="G8YPS1"/>
<evidence type="ECO:0000256" key="1">
    <source>
        <dbReference type="ARBA" id="ARBA00004141"/>
    </source>
</evidence>
<feature type="transmembrane region" description="Helical" evidence="8">
    <location>
        <begin position="380"/>
        <end position="402"/>
    </location>
</feature>
<feature type="transmembrane region" description="Helical" evidence="8">
    <location>
        <begin position="158"/>
        <end position="177"/>
    </location>
</feature>
<sequence length="719" mass="78450">MIENITRVKEKPSLKRTGELTSSAFTVGLVAALGGFMYGYDTGLINSILEMEYVQRHVSANKVDFRVDERSLLTAVLSLGTFFGALFAPVISDQYGRKFSIIISSAFIFNVGNVLQSAASEKTLLCVGRAISGLAVGILSAIVPLYQAEASPRWVRGSVVYTYQWAITWGLLISSAVCQGTKNLNNSGSYRVPIGIQFLWSLLLWLGMVFLPESPRYYVQKDKIQNALESLSRLRKLPTSDNNLIEELVEIKANYDYELSFGKASYIDCFRSGGGRHKQFLRMLTGIGVQAFQQASGINFIFYYGVNFFKNTSVKNSYLVSFLTYAVNTIFTIPGLILVDVIGRRKLLISGGIGMTISNFIIAIIGVTLDNNKIRAAINVSFSCLFIAFFASSWGGGVWAVTSDIYGIGIRQKAISINAATNWLVNFCLALATAYLIDSNGRRSAEGTKIFFIWGSLNAAGVVFVYLILYETKGLKLEEVDLMYKTCKSAPDSTNFQPTKLVSDVATSLAELGYRYSSINLDINKSNENQRGYENGGLYDGSDSYQNFINSDISDGTDAIDSSRVQKNELNNTLDKNNITLVPYSHVSCAVSINSDSDESDNSRNSDTVISSGPASLRNCPKYLSHSQRTDEKFHHEVSHYSGSLPDGLTPSDTYLSSEARSPSGLVSGHIPSYSVDPNGTLSASAYFNAPSSSSSSVSSTSSFGSQGPSERGTDDQDT</sequence>
<dbReference type="Pfam" id="PF00083">
    <property type="entry name" value="Sugar_tr"/>
    <property type="match status" value="1"/>
</dbReference>
<evidence type="ECO:0000256" key="8">
    <source>
        <dbReference type="SAM" id="Phobius"/>
    </source>
</evidence>
<dbReference type="OrthoDB" id="6612291at2759"/>
<dbReference type="PANTHER" id="PTHR48022">
    <property type="entry name" value="PLASTIDIC GLUCOSE TRANSPORTER 4"/>
    <property type="match status" value="1"/>
</dbReference>
<dbReference type="PROSITE" id="PS50850">
    <property type="entry name" value="MFS"/>
    <property type="match status" value="1"/>
</dbReference>
<dbReference type="InterPro" id="IPR036259">
    <property type="entry name" value="MFS_trans_sf"/>
</dbReference>
<evidence type="ECO:0000256" key="5">
    <source>
        <dbReference type="ARBA" id="ARBA00022989"/>
    </source>
</evidence>
<gene>
    <name evidence="10" type="primary">Piso0_000682</name>
    <name evidence="10" type="ORF">GNLVRS01_PISO0D01829g</name>
</gene>
<evidence type="ECO:0000256" key="4">
    <source>
        <dbReference type="ARBA" id="ARBA00022692"/>
    </source>
</evidence>